<organism evidence="2 3">
    <name type="scientific">Pythium oligandrum</name>
    <name type="common">Mycoparasitic fungus</name>
    <dbReference type="NCBI Taxonomy" id="41045"/>
    <lineage>
        <taxon>Eukaryota</taxon>
        <taxon>Sar</taxon>
        <taxon>Stramenopiles</taxon>
        <taxon>Oomycota</taxon>
        <taxon>Peronosporomycetes</taxon>
        <taxon>Pythiales</taxon>
        <taxon>Pythiaceae</taxon>
        <taxon>Pythium</taxon>
    </lineage>
</organism>
<dbReference type="AlphaFoldDB" id="A0A8K1CAQ2"/>
<feature type="transmembrane region" description="Helical" evidence="1">
    <location>
        <begin position="66"/>
        <end position="85"/>
    </location>
</feature>
<dbReference type="EMBL" id="SPLM01000109">
    <property type="protein sequence ID" value="TMW59360.1"/>
    <property type="molecule type" value="Genomic_DNA"/>
</dbReference>
<protein>
    <submittedName>
        <fullName evidence="2">Uncharacterized protein</fullName>
    </submittedName>
</protein>
<keyword evidence="1" id="KW-1133">Transmembrane helix</keyword>
<evidence type="ECO:0000256" key="1">
    <source>
        <dbReference type="SAM" id="Phobius"/>
    </source>
</evidence>
<evidence type="ECO:0000313" key="3">
    <source>
        <dbReference type="Proteomes" id="UP000794436"/>
    </source>
</evidence>
<keyword evidence="1" id="KW-0472">Membrane</keyword>
<name>A0A8K1CAQ2_PYTOL</name>
<accession>A0A8K1CAQ2</accession>
<feature type="transmembrane region" description="Helical" evidence="1">
    <location>
        <begin position="92"/>
        <end position="115"/>
    </location>
</feature>
<gene>
    <name evidence="2" type="ORF">Poli38472_004429</name>
</gene>
<keyword evidence="3" id="KW-1185">Reference proteome</keyword>
<reference evidence="2" key="1">
    <citation type="submission" date="2019-03" db="EMBL/GenBank/DDBJ databases">
        <title>Long read genome sequence of the mycoparasitic Pythium oligandrum ATCC 38472 isolated from sugarbeet rhizosphere.</title>
        <authorList>
            <person name="Gaulin E."/>
        </authorList>
    </citation>
    <scope>NUCLEOTIDE SEQUENCE</scope>
    <source>
        <strain evidence="2">ATCC 38472_TT</strain>
    </source>
</reference>
<comment type="caution">
    <text evidence="2">The sequence shown here is derived from an EMBL/GenBank/DDBJ whole genome shotgun (WGS) entry which is preliminary data.</text>
</comment>
<sequence length="204" mass="23326">MKMLRELRRVLSRSSFDSKAQTIKLALMPPFKALLVSLVGCGWEFYHEMKSPADCNPRFGWRMSMLFVPQLALAVTFVLQGVLLVRYNRRLHLLVSLLVLLMTPLVFVALIHSLFRLSINFCCCSPLFCPMTSPDQGPPDTMACSFIVSNCYWSLFRKATHFMSTFGVLPSLISLSLSCFATTTDARRAQQHISRFAEMTERWR</sequence>
<evidence type="ECO:0000313" key="2">
    <source>
        <dbReference type="EMBL" id="TMW59360.1"/>
    </source>
</evidence>
<dbReference type="Proteomes" id="UP000794436">
    <property type="component" value="Unassembled WGS sequence"/>
</dbReference>
<proteinExistence type="predicted"/>
<feature type="transmembrane region" description="Helical" evidence="1">
    <location>
        <begin position="21"/>
        <end position="46"/>
    </location>
</feature>
<keyword evidence="1" id="KW-0812">Transmembrane</keyword>